<feature type="region of interest" description="Disordered" evidence="1">
    <location>
        <begin position="196"/>
        <end position="252"/>
    </location>
</feature>
<keyword evidence="2" id="KW-1133">Transmembrane helix</keyword>
<dbReference type="SUPFAM" id="SSF52266">
    <property type="entry name" value="SGNH hydrolase"/>
    <property type="match status" value="1"/>
</dbReference>
<feature type="compositionally biased region" description="Low complexity" evidence="1">
    <location>
        <begin position="226"/>
        <end position="251"/>
    </location>
</feature>
<proteinExistence type="predicted"/>
<dbReference type="EMBL" id="CAEZXS010000023">
    <property type="protein sequence ID" value="CAB4689595.1"/>
    <property type="molecule type" value="Genomic_DNA"/>
</dbReference>
<keyword evidence="2" id="KW-0472">Membrane</keyword>
<feature type="transmembrane region" description="Helical" evidence="2">
    <location>
        <begin position="281"/>
        <end position="310"/>
    </location>
</feature>
<evidence type="ECO:0000256" key="1">
    <source>
        <dbReference type="SAM" id="MobiDB-lite"/>
    </source>
</evidence>
<evidence type="ECO:0000313" key="3">
    <source>
        <dbReference type="EMBL" id="CAB4689595.1"/>
    </source>
</evidence>
<feature type="compositionally biased region" description="Pro residues" evidence="1">
    <location>
        <begin position="196"/>
        <end position="225"/>
    </location>
</feature>
<name>A0A6J6NY36_9ZZZZ</name>
<dbReference type="Gene3D" id="3.40.50.1110">
    <property type="entry name" value="SGNH hydrolase"/>
    <property type="match status" value="1"/>
</dbReference>
<dbReference type="AlphaFoldDB" id="A0A6J6NY36"/>
<dbReference type="InterPro" id="IPR036514">
    <property type="entry name" value="SGNH_hydro_sf"/>
</dbReference>
<sequence>MKRLWALLLICVLAAVCLTWAAPSGAQQRSVVVVGDSIILGAQGPMVAAFSNAGWGINFDAVVSRSTSAGAAAIDAHGMELTDSLVINLGANDAGNTASYRQKVEQILSSTAGVPHVYWLTIREVRDYYPAANQALREVAAGHPNVTVLDWNAATAGSTGLTSSDGLHLTGSGAAAMTDLVFGAVVNSVIPQIAPAPAPTPPPETVLPATTPPAAAPPETAPPTSLPATTVTPTTLPTTTTSMPQSTTSSTRLAAVLPKSTAGGKRMERALDSGGVDVGSALGWTLGGGFALVVVLLALGGAALGTWALIGAGAKTPE</sequence>
<accession>A0A6J6NY36</accession>
<evidence type="ECO:0000256" key="2">
    <source>
        <dbReference type="SAM" id="Phobius"/>
    </source>
</evidence>
<protein>
    <submittedName>
        <fullName evidence="3">Unannotated protein</fullName>
    </submittedName>
</protein>
<reference evidence="3" key="1">
    <citation type="submission" date="2020-05" db="EMBL/GenBank/DDBJ databases">
        <authorList>
            <person name="Chiriac C."/>
            <person name="Salcher M."/>
            <person name="Ghai R."/>
            <person name="Kavagutti S V."/>
        </authorList>
    </citation>
    <scope>NUCLEOTIDE SEQUENCE</scope>
</reference>
<keyword evidence="2" id="KW-0812">Transmembrane</keyword>
<organism evidence="3">
    <name type="scientific">freshwater metagenome</name>
    <dbReference type="NCBI Taxonomy" id="449393"/>
    <lineage>
        <taxon>unclassified sequences</taxon>
        <taxon>metagenomes</taxon>
        <taxon>ecological metagenomes</taxon>
    </lineage>
</organism>
<gene>
    <name evidence="3" type="ORF">UFOPK2582_00324</name>
</gene>